<feature type="domain" description="Large ribosomal subunit protein bL25 L25" evidence="7">
    <location>
        <begin position="5"/>
        <end position="90"/>
    </location>
</feature>
<dbReference type="InterPro" id="IPR020056">
    <property type="entry name" value="Rbsml_bL25/Gln-tRNA_synth_N"/>
</dbReference>
<keyword evidence="3 5" id="KW-0689">Ribosomal protein</keyword>
<dbReference type="GO" id="GO:0008097">
    <property type="term" value="F:5S rRNA binding"/>
    <property type="evidence" value="ECO:0007669"/>
    <property type="project" value="InterPro"/>
</dbReference>
<feature type="compositionally biased region" description="Basic and acidic residues" evidence="6">
    <location>
        <begin position="220"/>
        <end position="230"/>
    </location>
</feature>
<evidence type="ECO:0000256" key="4">
    <source>
        <dbReference type="ARBA" id="ARBA00023274"/>
    </source>
</evidence>
<dbReference type="HAMAP" id="MF_01334">
    <property type="entry name" value="Ribosomal_bL25_CTC"/>
    <property type="match status" value="1"/>
</dbReference>
<organism evidence="9 10">
    <name type="scientific">Candidatus Portnoybacteria bacterium CG02_land_8_20_14_3_00_45_8</name>
    <dbReference type="NCBI Taxonomy" id="1974807"/>
    <lineage>
        <taxon>Bacteria</taxon>
        <taxon>Candidatus Portnoyibacteriota</taxon>
    </lineage>
</organism>
<evidence type="ECO:0000313" key="9">
    <source>
        <dbReference type="EMBL" id="PIV38667.1"/>
    </source>
</evidence>
<reference evidence="10" key="1">
    <citation type="submission" date="2017-09" db="EMBL/GenBank/DDBJ databases">
        <title>Depth-based differentiation of microbial function through sediment-hosted aquifers and enrichment of novel symbionts in the deep terrestrial subsurface.</title>
        <authorList>
            <person name="Probst A.J."/>
            <person name="Ladd B."/>
            <person name="Jarett J.K."/>
            <person name="Geller-Mcgrath D.E."/>
            <person name="Sieber C.M.K."/>
            <person name="Emerson J.B."/>
            <person name="Anantharaman K."/>
            <person name="Thomas B.C."/>
            <person name="Malmstrom R."/>
            <person name="Stieglmeier M."/>
            <person name="Klingl A."/>
            <person name="Woyke T."/>
            <person name="Ryan C.M."/>
            <person name="Banfield J.F."/>
        </authorList>
    </citation>
    <scope>NUCLEOTIDE SEQUENCE [LARGE SCALE GENOMIC DNA]</scope>
</reference>
<evidence type="ECO:0000256" key="2">
    <source>
        <dbReference type="ARBA" id="ARBA00022884"/>
    </source>
</evidence>
<sequence length="230" mass="25080">MTLELKAQAREITGKKVRQLRNSGLIPAVLYGHGIKSLSLSIDAKDFAKLFKQTGETTLIHLVLDGKNHNVLIHDLARDPLKGETIHVDFYEVRMDEKIKAKILLVFAGESAAIKAEGGVLVHALQELEIEALPQDLPKEISVDISSLNTFEDKIRVSDLIVGNGVKVLANPDDLVAMVAPPRSDKEMVDLEAKPAEEVGEVKVVGEEKKEAEAVAAPEAEPKAEQKEKA</sequence>
<dbReference type="AlphaFoldDB" id="A0A2M7D6K6"/>
<dbReference type="Proteomes" id="UP000229247">
    <property type="component" value="Unassembled WGS sequence"/>
</dbReference>
<comment type="similarity">
    <text evidence="5">Belongs to the bacterial ribosomal protein bL25 family. CTC subfamily.</text>
</comment>
<keyword evidence="1 5" id="KW-0699">rRNA-binding</keyword>
<feature type="region of interest" description="Disordered" evidence="6">
    <location>
        <begin position="207"/>
        <end position="230"/>
    </location>
</feature>
<dbReference type="GO" id="GO:0022625">
    <property type="term" value="C:cytosolic large ribosomal subunit"/>
    <property type="evidence" value="ECO:0007669"/>
    <property type="project" value="TreeGrafter"/>
</dbReference>
<dbReference type="SUPFAM" id="SSF50715">
    <property type="entry name" value="Ribosomal protein L25-like"/>
    <property type="match status" value="1"/>
</dbReference>
<dbReference type="InterPro" id="IPR020057">
    <property type="entry name" value="Ribosomal_bL25_b-dom"/>
</dbReference>
<dbReference type="NCBIfam" id="NF004133">
    <property type="entry name" value="PRK05618.2-4"/>
    <property type="match status" value="1"/>
</dbReference>
<evidence type="ECO:0000259" key="8">
    <source>
        <dbReference type="Pfam" id="PF14693"/>
    </source>
</evidence>
<gene>
    <name evidence="5" type="primary">rplY</name>
    <name evidence="5" type="synonym">ctc</name>
    <name evidence="9" type="ORF">COS30_00840</name>
</gene>
<dbReference type="InterPro" id="IPR011035">
    <property type="entry name" value="Ribosomal_bL25/Gln-tRNA_synth"/>
</dbReference>
<evidence type="ECO:0000313" key="10">
    <source>
        <dbReference type="Proteomes" id="UP000229247"/>
    </source>
</evidence>
<evidence type="ECO:0000256" key="1">
    <source>
        <dbReference type="ARBA" id="ARBA00022730"/>
    </source>
</evidence>
<comment type="caution">
    <text evidence="9">The sequence shown here is derived from an EMBL/GenBank/DDBJ whole genome shotgun (WGS) entry which is preliminary data.</text>
</comment>
<keyword evidence="2 5" id="KW-0694">RNA-binding</keyword>
<protein>
    <recommendedName>
        <fullName evidence="5">Large ribosomal subunit protein bL25</fullName>
    </recommendedName>
    <alternativeName>
        <fullName evidence="5">General stress protein CTC</fullName>
    </alternativeName>
</protein>
<accession>A0A2M7D6K6</accession>
<dbReference type="Pfam" id="PF14693">
    <property type="entry name" value="Ribosomal_TL5_C"/>
    <property type="match status" value="1"/>
</dbReference>
<dbReference type="GO" id="GO:0003735">
    <property type="term" value="F:structural constituent of ribosome"/>
    <property type="evidence" value="ECO:0007669"/>
    <property type="project" value="InterPro"/>
</dbReference>
<dbReference type="InterPro" id="IPR020930">
    <property type="entry name" value="Ribosomal_uL5_bac-type"/>
</dbReference>
<dbReference type="InterPro" id="IPR029751">
    <property type="entry name" value="Ribosomal_L25_dom"/>
</dbReference>
<proteinExistence type="inferred from homology"/>
<comment type="function">
    <text evidence="5">This is one of the proteins that binds to the 5S RNA in the ribosome where it forms part of the central protuberance.</text>
</comment>
<dbReference type="InterPro" id="IPR001021">
    <property type="entry name" value="Ribosomal_bL25_long"/>
</dbReference>
<dbReference type="Gene3D" id="2.170.120.20">
    <property type="entry name" value="Ribosomal protein L25, beta domain"/>
    <property type="match status" value="1"/>
</dbReference>
<dbReference type="PANTHER" id="PTHR33284:SF1">
    <property type="entry name" value="RIBOSOMAL PROTEIN L25_GLN-TRNA SYNTHETASE, ANTI-CODON-BINDING DOMAIN-CONTAINING PROTEIN"/>
    <property type="match status" value="1"/>
</dbReference>
<feature type="domain" description="Large ribosomal subunit protein bL25 beta" evidence="8">
    <location>
        <begin position="98"/>
        <end position="183"/>
    </location>
</feature>
<dbReference type="InterPro" id="IPR037121">
    <property type="entry name" value="Ribosomal_bL25_C"/>
</dbReference>
<dbReference type="PANTHER" id="PTHR33284">
    <property type="entry name" value="RIBOSOMAL PROTEIN L25/GLN-TRNA SYNTHETASE, ANTI-CODON-BINDING DOMAIN-CONTAINING PROTEIN"/>
    <property type="match status" value="1"/>
</dbReference>
<dbReference type="CDD" id="cd00495">
    <property type="entry name" value="Ribosomal_L25_TL5_CTC"/>
    <property type="match status" value="1"/>
</dbReference>
<dbReference type="NCBIfam" id="TIGR00731">
    <property type="entry name" value="bL25_bact_ctc"/>
    <property type="match status" value="1"/>
</dbReference>
<dbReference type="Pfam" id="PF01386">
    <property type="entry name" value="Ribosomal_L25p"/>
    <property type="match status" value="1"/>
</dbReference>
<dbReference type="GO" id="GO:0006412">
    <property type="term" value="P:translation"/>
    <property type="evidence" value="ECO:0007669"/>
    <property type="project" value="UniProtKB-UniRule"/>
</dbReference>
<dbReference type="Gene3D" id="2.40.240.10">
    <property type="entry name" value="Ribosomal Protein L25, Chain P"/>
    <property type="match status" value="1"/>
</dbReference>
<comment type="subunit">
    <text evidence="5">Part of the 50S ribosomal subunit; part of the 5S rRNA/L5/L18/L25 subcomplex. Contacts the 5S rRNA. Binds to the 5S rRNA independently of L5 and L18.</text>
</comment>
<evidence type="ECO:0000256" key="6">
    <source>
        <dbReference type="SAM" id="MobiDB-lite"/>
    </source>
</evidence>
<evidence type="ECO:0000256" key="3">
    <source>
        <dbReference type="ARBA" id="ARBA00022980"/>
    </source>
</evidence>
<dbReference type="EMBL" id="PEUE01000023">
    <property type="protein sequence ID" value="PIV38667.1"/>
    <property type="molecule type" value="Genomic_DNA"/>
</dbReference>
<keyword evidence="4 5" id="KW-0687">Ribonucleoprotein</keyword>
<evidence type="ECO:0000259" key="7">
    <source>
        <dbReference type="Pfam" id="PF01386"/>
    </source>
</evidence>
<name>A0A2M7D6K6_9BACT</name>
<evidence type="ECO:0000256" key="5">
    <source>
        <dbReference type="HAMAP-Rule" id="MF_01334"/>
    </source>
</evidence>